<comment type="caution">
    <text evidence="2">The sequence shown here is derived from an EMBL/GenBank/DDBJ whole genome shotgun (WGS) entry which is preliminary data.</text>
</comment>
<feature type="region of interest" description="Disordered" evidence="1">
    <location>
        <begin position="1"/>
        <end position="51"/>
    </location>
</feature>
<protein>
    <submittedName>
        <fullName evidence="2">Uncharacterized protein</fullName>
    </submittedName>
</protein>
<evidence type="ECO:0000313" key="3">
    <source>
        <dbReference type="Proteomes" id="UP000827724"/>
    </source>
</evidence>
<reference evidence="2" key="1">
    <citation type="submission" date="2021-08" db="EMBL/GenBank/DDBJ databases">
        <title>Chromosome-Level Trichoderma cornu-damae using Hi-C Data.</title>
        <authorList>
            <person name="Kim C.S."/>
        </authorList>
    </citation>
    <scope>NUCLEOTIDE SEQUENCE</scope>
    <source>
        <strain evidence="2">KA19-0412C</strain>
    </source>
</reference>
<accession>A0A9P8QGF5</accession>
<dbReference type="EMBL" id="JAIWOZ010000005">
    <property type="protein sequence ID" value="KAH6604525.1"/>
    <property type="molecule type" value="Genomic_DNA"/>
</dbReference>
<dbReference type="OrthoDB" id="5424462at2759"/>
<dbReference type="PANTHER" id="PTHR34693:SF1">
    <property type="entry name" value="PROTEIN PAR32"/>
    <property type="match status" value="1"/>
</dbReference>
<name>A0A9P8QGF5_9HYPO</name>
<feature type="compositionally biased region" description="Low complexity" evidence="1">
    <location>
        <begin position="32"/>
        <end position="47"/>
    </location>
</feature>
<dbReference type="InterPro" id="IPR022024">
    <property type="entry name" value="DUF3602"/>
</dbReference>
<dbReference type="InterPro" id="IPR053203">
    <property type="entry name" value="Cisplatin_resist-associated"/>
</dbReference>
<keyword evidence="3" id="KW-1185">Reference proteome</keyword>
<sequence>MPSNYAFAGSSPSQPNVYRGGRGGAGNIVRASPLSSTSSPVTSTLTPRELPNQRFFSGIGGAGNVHQADQLRPALLRSLEAPGDQNPEISHYGRGGFGNVYRRETSDASSVSSAGSDIGSISEKTKLWASRLGGSLGRK</sequence>
<organism evidence="2 3">
    <name type="scientific">Trichoderma cornu-damae</name>
    <dbReference type="NCBI Taxonomy" id="654480"/>
    <lineage>
        <taxon>Eukaryota</taxon>
        <taxon>Fungi</taxon>
        <taxon>Dikarya</taxon>
        <taxon>Ascomycota</taxon>
        <taxon>Pezizomycotina</taxon>
        <taxon>Sordariomycetes</taxon>
        <taxon>Hypocreomycetidae</taxon>
        <taxon>Hypocreales</taxon>
        <taxon>Hypocreaceae</taxon>
        <taxon>Trichoderma</taxon>
    </lineage>
</organism>
<evidence type="ECO:0000313" key="2">
    <source>
        <dbReference type="EMBL" id="KAH6604525.1"/>
    </source>
</evidence>
<dbReference type="Pfam" id="PF12223">
    <property type="entry name" value="DUF3602"/>
    <property type="match status" value="1"/>
</dbReference>
<dbReference type="PANTHER" id="PTHR34693">
    <property type="entry name" value="PROTEIN PAR32"/>
    <property type="match status" value="1"/>
</dbReference>
<dbReference type="Proteomes" id="UP000827724">
    <property type="component" value="Unassembled WGS sequence"/>
</dbReference>
<gene>
    <name evidence="2" type="ORF">Trco_006232</name>
</gene>
<dbReference type="AlphaFoldDB" id="A0A9P8QGF5"/>
<proteinExistence type="predicted"/>
<evidence type="ECO:0000256" key="1">
    <source>
        <dbReference type="SAM" id="MobiDB-lite"/>
    </source>
</evidence>